<protein>
    <submittedName>
        <fullName evidence="3">Uncharacterized protein LOC110746719</fullName>
    </submittedName>
</protein>
<dbReference type="Proteomes" id="UP000515124">
    <property type="component" value="Unplaced"/>
</dbReference>
<dbReference type="KEGG" id="pavi:110746719"/>
<evidence type="ECO:0000313" key="2">
    <source>
        <dbReference type="Proteomes" id="UP000515124"/>
    </source>
</evidence>
<dbReference type="GeneID" id="110746719"/>
<dbReference type="PANTHER" id="PTHR11439:SF455">
    <property type="entry name" value="RLK (RECEPTOR-LIKE PROTEIN KINASE) 8, PUTATIVE-RELATED"/>
    <property type="match status" value="1"/>
</dbReference>
<dbReference type="Pfam" id="PF07727">
    <property type="entry name" value="RVT_2"/>
    <property type="match status" value="1"/>
</dbReference>
<accession>A0A6P5RIQ6</accession>
<evidence type="ECO:0000313" key="3">
    <source>
        <dbReference type="RefSeq" id="XP_021802647.1"/>
    </source>
</evidence>
<organism evidence="2 3">
    <name type="scientific">Prunus avium</name>
    <name type="common">Cherry</name>
    <name type="synonym">Cerasus avium</name>
    <dbReference type="NCBI Taxonomy" id="42229"/>
    <lineage>
        <taxon>Eukaryota</taxon>
        <taxon>Viridiplantae</taxon>
        <taxon>Streptophyta</taxon>
        <taxon>Embryophyta</taxon>
        <taxon>Tracheophyta</taxon>
        <taxon>Spermatophyta</taxon>
        <taxon>Magnoliopsida</taxon>
        <taxon>eudicotyledons</taxon>
        <taxon>Gunneridae</taxon>
        <taxon>Pentapetalae</taxon>
        <taxon>rosids</taxon>
        <taxon>fabids</taxon>
        <taxon>Rosales</taxon>
        <taxon>Rosaceae</taxon>
        <taxon>Amygdaloideae</taxon>
        <taxon>Amygdaleae</taxon>
        <taxon>Prunus</taxon>
    </lineage>
</organism>
<gene>
    <name evidence="3" type="primary">LOC110746719</name>
</gene>
<dbReference type="SUPFAM" id="SSF56672">
    <property type="entry name" value="DNA/RNA polymerases"/>
    <property type="match status" value="1"/>
</dbReference>
<dbReference type="InterPro" id="IPR013103">
    <property type="entry name" value="RVT_2"/>
</dbReference>
<reference evidence="3" key="1">
    <citation type="submission" date="2025-08" db="UniProtKB">
        <authorList>
            <consortium name="RefSeq"/>
        </authorList>
    </citation>
    <scope>IDENTIFICATION</scope>
</reference>
<keyword evidence="2" id="KW-1185">Reference proteome</keyword>
<dbReference type="AlphaFoldDB" id="A0A6P5RIQ6"/>
<name>A0A6P5RIQ6_PRUAV</name>
<dbReference type="CDD" id="cd09272">
    <property type="entry name" value="RNase_HI_RT_Ty1"/>
    <property type="match status" value="1"/>
</dbReference>
<dbReference type="RefSeq" id="XP_021802647.1">
    <property type="nucleotide sequence ID" value="XM_021946955.1"/>
</dbReference>
<proteinExistence type="predicted"/>
<feature type="domain" description="Reverse transcriptase Ty1/copia-type" evidence="1">
    <location>
        <begin position="13"/>
        <end position="252"/>
    </location>
</feature>
<sequence>MQEEFNALQATGTWSLVPSSPSHNLVGCKWVFRIKKKSDGSIDRYKARLVAKGYHQQAGLDYSETFSPVAKPVTIRILLTLAASHNWFLNQLDVSNAFLHGFLTEDVFMEQPPGFVAPDNSSYVCKLHKSLYGLKQAPRAWYDQLYTSLLSLGFQASQSDTSLFILKVPHLVLILVYVDDIIITGPSSAACQTIISKLGTQFPIKDLGPLHYFLGLEVHQTDHGIFLSQQKYALELLSRAKMEGAKPCVTPVGSLKLDHTGPLLQNPVEYRSLAGALQYLTWTRPDISFAVNQVCQFMHTPRESHMQAVKRILRYLKGTITDGMWFKKGHLDLVSYSDADWAGCHFDRRSTSGYCVFFGPNLISWSAKKQPTVARSSTEAEYRSLAITAAELTWICKVLLILAYI</sequence>
<dbReference type="InterPro" id="IPR043502">
    <property type="entry name" value="DNA/RNA_pol_sf"/>
</dbReference>
<evidence type="ECO:0000259" key="1">
    <source>
        <dbReference type="Pfam" id="PF07727"/>
    </source>
</evidence>
<dbReference type="PANTHER" id="PTHR11439">
    <property type="entry name" value="GAG-POL-RELATED RETROTRANSPOSON"/>
    <property type="match status" value="1"/>
</dbReference>